<name>A0ABQ7GXX7_DUNSA</name>
<evidence type="ECO:0000313" key="3">
    <source>
        <dbReference type="Proteomes" id="UP000815325"/>
    </source>
</evidence>
<reference evidence="2" key="1">
    <citation type="submission" date="2017-08" db="EMBL/GenBank/DDBJ databases">
        <authorList>
            <person name="Polle J.E."/>
            <person name="Barry K."/>
            <person name="Cushman J."/>
            <person name="Schmutz J."/>
            <person name="Tran D."/>
            <person name="Hathwaick L.T."/>
            <person name="Yim W.C."/>
            <person name="Jenkins J."/>
            <person name="Mckie-Krisberg Z.M."/>
            <person name="Prochnik S."/>
            <person name="Lindquist E."/>
            <person name="Dockter R.B."/>
            <person name="Adam C."/>
            <person name="Molina H."/>
            <person name="Bunkerborg J."/>
            <person name="Jin E."/>
            <person name="Buchheim M."/>
            <person name="Magnuson J."/>
        </authorList>
    </citation>
    <scope>NUCLEOTIDE SEQUENCE</scope>
    <source>
        <strain evidence="2">CCAP 19/18</strain>
    </source>
</reference>
<protein>
    <submittedName>
        <fullName evidence="2">Uncharacterized protein</fullName>
    </submittedName>
</protein>
<gene>
    <name evidence="2" type="ORF">DUNSADRAFT_745</name>
</gene>
<feature type="chain" id="PRO_5045631266" evidence="1">
    <location>
        <begin position="33"/>
        <end position="545"/>
    </location>
</feature>
<organism evidence="2 3">
    <name type="scientific">Dunaliella salina</name>
    <name type="common">Green alga</name>
    <name type="synonym">Protococcus salinus</name>
    <dbReference type="NCBI Taxonomy" id="3046"/>
    <lineage>
        <taxon>Eukaryota</taxon>
        <taxon>Viridiplantae</taxon>
        <taxon>Chlorophyta</taxon>
        <taxon>core chlorophytes</taxon>
        <taxon>Chlorophyceae</taxon>
        <taxon>CS clade</taxon>
        <taxon>Chlamydomonadales</taxon>
        <taxon>Dunaliellaceae</taxon>
        <taxon>Dunaliella</taxon>
    </lineage>
</organism>
<comment type="caution">
    <text evidence="2">The sequence shown here is derived from an EMBL/GenBank/DDBJ whole genome shotgun (WGS) entry which is preliminary data.</text>
</comment>
<proteinExistence type="predicted"/>
<accession>A0ABQ7GXX7</accession>
<dbReference type="Proteomes" id="UP000815325">
    <property type="component" value="Unassembled WGS sequence"/>
</dbReference>
<evidence type="ECO:0000256" key="1">
    <source>
        <dbReference type="SAM" id="SignalP"/>
    </source>
</evidence>
<evidence type="ECO:0000313" key="2">
    <source>
        <dbReference type="EMBL" id="KAF5839459.1"/>
    </source>
</evidence>
<sequence>MRGSFLWMPSGFRLAGIMLACLLASAPPVVFASAQWLQVPTWASRAPYLPLEPEMAYTRMHKRSQDYKVYQNVWWQAFRFFAWVPPQEMCQLEDPPGSCPDLDEDQKRAGVARLEDGVTTNSNIVRAPVADIQALRSNLRTAYLPGNTLMIDFPFMAYLNHLGHWAELMVPLLSVLLEGTWRADVRKASLVGRDGQIGGLGEGVEVQGERAAAALAAAGNTPQRIDTVLLGNKMKLMTPWFSALMDLVLEAAFPDSPKPQTVDYGDLAGFDQRAWLMIENLLVVQDRYTQPENKKGFAGPEHGDMWRYDHCERYVSHDFSIRFKQPEHGALLRRLAYEKVGIPAPAPWQQGTPPDLPNTISLFMPAGPEWPGIINHAELMQLLHRVAGQHNMMARMISLTEEASFGAYMDAVSRSAVLVGRHLYSMANSMFMRPGSMVVELLPYKWEWANLSMLYRNITESMGDIHHFAWRPQHYKFAYYSNISDLKYHTWTPIECQAKECLSIQAKAGLIVDLEAVGQLLAQKLPAVLAGRPVEELREPWPEAV</sequence>
<keyword evidence="3" id="KW-1185">Reference proteome</keyword>
<dbReference type="EMBL" id="MU069543">
    <property type="protein sequence ID" value="KAF5839459.1"/>
    <property type="molecule type" value="Genomic_DNA"/>
</dbReference>
<feature type="signal peptide" evidence="1">
    <location>
        <begin position="1"/>
        <end position="32"/>
    </location>
</feature>
<keyword evidence="1" id="KW-0732">Signal</keyword>